<evidence type="ECO:0000313" key="8">
    <source>
        <dbReference type="Proteomes" id="UP000193870"/>
    </source>
</evidence>
<comment type="subcellular location">
    <subcellularLocation>
        <location evidence="1">Membrane</location>
        <topology evidence="1">Multi-pass membrane protein</topology>
    </subcellularLocation>
</comment>
<dbReference type="GO" id="GO:0033013">
    <property type="term" value="P:tetrapyrrole metabolic process"/>
    <property type="evidence" value="ECO:0007669"/>
    <property type="project" value="UniProtKB-ARBA"/>
</dbReference>
<dbReference type="Gene3D" id="1.20.1260.100">
    <property type="entry name" value="TspO/MBR protein"/>
    <property type="match status" value="1"/>
</dbReference>
<keyword evidence="5 6" id="KW-0472">Membrane</keyword>
<evidence type="ECO:0000256" key="4">
    <source>
        <dbReference type="ARBA" id="ARBA00022989"/>
    </source>
</evidence>
<feature type="transmembrane region" description="Helical" evidence="6">
    <location>
        <begin position="121"/>
        <end position="144"/>
    </location>
</feature>
<dbReference type="Proteomes" id="UP000193870">
    <property type="component" value="Unassembled WGS sequence"/>
</dbReference>
<dbReference type="NCBIfam" id="NF047825">
    <property type="entry name" value="T-richsensTspOAlph"/>
    <property type="match status" value="1"/>
</dbReference>
<dbReference type="Pfam" id="PF03073">
    <property type="entry name" value="TspO_MBR"/>
    <property type="match status" value="1"/>
</dbReference>
<feature type="transmembrane region" description="Helical" evidence="6">
    <location>
        <begin position="39"/>
        <end position="57"/>
    </location>
</feature>
<evidence type="ECO:0000256" key="2">
    <source>
        <dbReference type="ARBA" id="ARBA00007524"/>
    </source>
</evidence>
<evidence type="ECO:0000256" key="6">
    <source>
        <dbReference type="SAM" id="Phobius"/>
    </source>
</evidence>
<evidence type="ECO:0000256" key="5">
    <source>
        <dbReference type="ARBA" id="ARBA00023136"/>
    </source>
</evidence>
<comment type="similarity">
    <text evidence="2">Belongs to the TspO/BZRP family.</text>
</comment>
<accession>A0A1Y5SZY0</accession>
<dbReference type="CDD" id="cd15904">
    <property type="entry name" value="TSPO_MBR"/>
    <property type="match status" value="1"/>
</dbReference>
<organism evidence="7 8">
    <name type="scientific">Palleronia marisminoris</name>
    <dbReference type="NCBI Taxonomy" id="315423"/>
    <lineage>
        <taxon>Bacteria</taxon>
        <taxon>Pseudomonadati</taxon>
        <taxon>Pseudomonadota</taxon>
        <taxon>Alphaproteobacteria</taxon>
        <taxon>Rhodobacterales</taxon>
        <taxon>Roseobacteraceae</taxon>
        <taxon>Palleronia</taxon>
    </lineage>
</organism>
<evidence type="ECO:0000256" key="3">
    <source>
        <dbReference type="ARBA" id="ARBA00022692"/>
    </source>
</evidence>
<gene>
    <name evidence="7" type="ORF">PAM7066_02462</name>
</gene>
<keyword evidence="3 6" id="KW-0812">Transmembrane</keyword>
<dbReference type="InterPro" id="IPR038330">
    <property type="entry name" value="TspO/MBR-related_sf"/>
</dbReference>
<keyword evidence="4 6" id="KW-1133">Transmembrane helix</keyword>
<feature type="transmembrane region" description="Helical" evidence="6">
    <location>
        <begin position="69"/>
        <end position="89"/>
    </location>
</feature>
<protein>
    <submittedName>
        <fullName evidence="7">TspO/MBR family protein</fullName>
    </submittedName>
</protein>
<dbReference type="EMBL" id="FWFV01000006">
    <property type="protein sequence ID" value="SLN52575.1"/>
    <property type="molecule type" value="Genomic_DNA"/>
</dbReference>
<dbReference type="FunFam" id="1.20.1260.100:FF:000001">
    <property type="entry name" value="translocator protein 2"/>
    <property type="match status" value="1"/>
</dbReference>
<dbReference type="PANTHER" id="PTHR10057:SF0">
    <property type="entry name" value="TRANSLOCATOR PROTEIN"/>
    <property type="match status" value="1"/>
</dbReference>
<evidence type="ECO:0000256" key="1">
    <source>
        <dbReference type="ARBA" id="ARBA00004141"/>
    </source>
</evidence>
<dbReference type="AlphaFoldDB" id="A0A1Y5SZY0"/>
<evidence type="ECO:0000313" key="7">
    <source>
        <dbReference type="EMBL" id="SLN52575.1"/>
    </source>
</evidence>
<reference evidence="7 8" key="1">
    <citation type="submission" date="2017-03" db="EMBL/GenBank/DDBJ databases">
        <authorList>
            <person name="Afonso C.L."/>
            <person name="Miller P.J."/>
            <person name="Scott M.A."/>
            <person name="Spackman E."/>
            <person name="Goraichik I."/>
            <person name="Dimitrov K.M."/>
            <person name="Suarez D.L."/>
            <person name="Swayne D.E."/>
        </authorList>
    </citation>
    <scope>NUCLEOTIDE SEQUENCE [LARGE SCALE GENOMIC DNA]</scope>
    <source>
        <strain evidence="7 8">CECT 7066</strain>
    </source>
</reference>
<sequence length="152" mass="16892">MLFLLFLLASSGAAATGVMFKPGAWYGGLKKPGFTPPNWAFPVVWSILYVLIALAAARVAPEDHAGLAMAYFTVQIVFNTLWTPVFFGLHHMKAGLVVIGILWLAVAGTLWQFWQIDWIAGLMFVPYLVWVSVAFALNASVWWLNRHRPNAT</sequence>
<dbReference type="PIRSF" id="PIRSF005859">
    <property type="entry name" value="PBR"/>
    <property type="match status" value="1"/>
</dbReference>
<dbReference type="PANTHER" id="PTHR10057">
    <property type="entry name" value="PERIPHERAL-TYPE BENZODIAZEPINE RECEPTOR"/>
    <property type="match status" value="1"/>
</dbReference>
<dbReference type="STRING" id="315423.SAMN04488020_106227"/>
<dbReference type="InterPro" id="IPR004307">
    <property type="entry name" value="TspO_MBR"/>
</dbReference>
<keyword evidence="8" id="KW-1185">Reference proteome</keyword>
<feature type="transmembrane region" description="Helical" evidence="6">
    <location>
        <begin position="95"/>
        <end position="114"/>
    </location>
</feature>
<dbReference type="GO" id="GO:0016020">
    <property type="term" value="C:membrane"/>
    <property type="evidence" value="ECO:0007669"/>
    <property type="project" value="UniProtKB-SubCell"/>
</dbReference>
<name>A0A1Y5SZY0_9RHOB</name>
<proteinExistence type="inferred from homology"/>